<dbReference type="RefSeq" id="WP_076462582.1">
    <property type="nucleotide sequence ID" value="NZ_FTMN01000003.1"/>
</dbReference>
<protein>
    <submittedName>
        <fullName evidence="2">Uncharacterized protein</fullName>
    </submittedName>
</protein>
<gene>
    <name evidence="2" type="ORF">SAMN05421647_103461</name>
</gene>
<reference evidence="2 3" key="1">
    <citation type="submission" date="2017-01" db="EMBL/GenBank/DDBJ databases">
        <authorList>
            <person name="Mah S.A."/>
            <person name="Swanson W.J."/>
            <person name="Moy G.W."/>
            <person name="Vacquier V.D."/>
        </authorList>
    </citation>
    <scope>NUCLEOTIDE SEQUENCE [LARGE SCALE GENOMIC DNA]</scope>
    <source>
        <strain evidence="2 3">DSM 7027</strain>
    </source>
</reference>
<dbReference type="Proteomes" id="UP000186895">
    <property type="component" value="Unassembled WGS sequence"/>
</dbReference>
<organism evidence="2 3">
    <name type="scientific">Marinobacterium stanieri</name>
    <dbReference type="NCBI Taxonomy" id="49186"/>
    <lineage>
        <taxon>Bacteria</taxon>
        <taxon>Pseudomonadati</taxon>
        <taxon>Pseudomonadota</taxon>
        <taxon>Gammaproteobacteria</taxon>
        <taxon>Oceanospirillales</taxon>
        <taxon>Oceanospirillaceae</taxon>
        <taxon>Marinobacterium</taxon>
    </lineage>
</organism>
<evidence type="ECO:0000256" key="1">
    <source>
        <dbReference type="SAM" id="MobiDB-lite"/>
    </source>
</evidence>
<dbReference type="Pfam" id="PF20336">
    <property type="entry name" value="DUF6631"/>
    <property type="match status" value="1"/>
</dbReference>
<feature type="region of interest" description="Disordered" evidence="1">
    <location>
        <begin position="136"/>
        <end position="170"/>
    </location>
</feature>
<dbReference type="AlphaFoldDB" id="A0A1N6RPZ8"/>
<evidence type="ECO:0000313" key="3">
    <source>
        <dbReference type="Proteomes" id="UP000186895"/>
    </source>
</evidence>
<dbReference type="EMBL" id="FTMN01000003">
    <property type="protein sequence ID" value="SIQ30950.1"/>
    <property type="molecule type" value="Genomic_DNA"/>
</dbReference>
<dbReference type="STRING" id="49186.SAMN05421647_103461"/>
<dbReference type="InterPro" id="IPR046583">
    <property type="entry name" value="DUF6631"/>
</dbReference>
<proteinExistence type="predicted"/>
<sequence>MAKRIEKPQQDEDHQDDLEVLNPERELTIQGEVITVREYGFVEGLKIRPIAQPFIESLNQVFKAGDLSTEAVLMAVGEHVDAVLQLVAISADVELEWVHQLGDSDGQNLLMTWWGVNGPFFVRALQTRAITELMEAQRKANRHSDGPTSTPTSSTAAMTSTESDATPNDN</sequence>
<feature type="compositionally biased region" description="Basic and acidic residues" evidence="1">
    <location>
        <begin position="136"/>
        <end position="145"/>
    </location>
</feature>
<keyword evidence="3" id="KW-1185">Reference proteome</keyword>
<accession>A0A1N6RPZ8</accession>
<name>A0A1N6RPZ8_9GAMM</name>
<evidence type="ECO:0000313" key="2">
    <source>
        <dbReference type="EMBL" id="SIQ30950.1"/>
    </source>
</evidence>
<feature type="compositionally biased region" description="Low complexity" evidence="1">
    <location>
        <begin position="148"/>
        <end position="170"/>
    </location>
</feature>